<comment type="caution">
    <text evidence="6">The sequence shown here is derived from an EMBL/GenBank/DDBJ whole genome shotgun (WGS) entry which is preliminary data.</text>
</comment>
<accession>A0A852TVD7</accession>
<sequence length="199" mass="21556">MTGEPAKSEVRGLRADAHRNHQRIIRAATELLAEHPAATMDELTAATDLGRTTVYRHFHTREQLVAEVYRTAFEGARQMFHDSRLHDCPVPELLDRTVAAVMGAVETYPVLINGPGLDMMVGEGGIDAGYADCLEPLEAAVGRAQAAGLLDPSLPRRWLASSLLDDCAGAVVFAAELRGTGNDPHALMRASFERAWGAR</sequence>
<keyword evidence="3" id="KW-0804">Transcription</keyword>
<reference evidence="6 7" key="1">
    <citation type="submission" date="2020-07" db="EMBL/GenBank/DDBJ databases">
        <title>Sequencing the genomes of 1000 actinobacteria strains.</title>
        <authorList>
            <person name="Klenk H.-P."/>
        </authorList>
    </citation>
    <scope>NUCLEOTIDE SEQUENCE [LARGE SCALE GENOMIC DNA]</scope>
    <source>
        <strain evidence="6 7">CXB654</strain>
    </source>
</reference>
<feature type="DNA-binding region" description="H-T-H motif" evidence="4">
    <location>
        <begin position="39"/>
        <end position="58"/>
    </location>
</feature>
<evidence type="ECO:0000313" key="6">
    <source>
        <dbReference type="EMBL" id="NYE47661.1"/>
    </source>
</evidence>
<keyword evidence="1" id="KW-0805">Transcription regulation</keyword>
<gene>
    <name evidence="6" type="ORF">HDA32_002781</name>
</gene>
<protein>
    <submittedName>
        <fullName evidence="6">AcrR family transcriptional regulator</fullName>
    </submittedName>
</protein>
<dbReference type="SUPFAM" id="SSF46689">
    <property type="entry name" value="Homeodomain-like"/>
    <property type="match status" value="1"/>
</dbReference>
<dbReference type="GO" id="GO:0003700">
    <property type="term" value="F:DNA-binding transcription factor activity"/>
    <property type="evidence" value="ECO:0007669"/>
    <property type="project" value="TreeGrafter"/>
</dbReference>
<dbReference type="PANTHER" id="PTHR30055:SF234">
    <property type="entry name" value="HTH-TYPE TRANSCRIPTIONAL REGULATOR BETI"/>
    <property type="match status" value="1"/>
</dbReference>
<dbReference type="GO" id="GO:0000976">
    <property type="term" value="F:transcription cis-regulatory region binding"/>
    <property type="evidence" value="ECO:0007669"/>
    <property type="project" value="TreeGrafter"/>
</dbReference>
<keyword evidence="7" id="KW-1185">Reference proteome</keyword>
<evidence type="ECO:0000256" key="3">
    <source>
        <dbReference type="ARBA" id="ARBA00023163"/>
    </source>
</evidence>
<dbReference type="EMBL" id="JACCCC010000001">
    <property type="protein sequence ID" value="NYE47661.1"/>
    <property type="molecule type" value="Genomic_DNA"/>
</dbReference>
<dbReference type="InterPro" id="IPR050109">
    <property type="entry name" value="HTH-type_TetR-like_transc_reg"/>
</dbReference>
<dbReference type="PROSITE" id="PS50977">
    <property type="entry name" value="HTH_TETR_2"/>
    <property type="match status" value="1"/>
</dbReference>
<evidence type="ECO:0000256" key="2">
    <source>
        <dbReference type="ARBA" id="ARBA00023125"/>
    </source>
</evidence>
<proteinExistence type="predicted"/>
<dbReference type="Gene3D" id="1.10.357.10">
    <property type="entry name" value="Tetracycline Repressor, domain 2"/>
    <property type="match status" value="1"/>
</dbReference>
<dbReference type="RefSeq" id="WP_179643566.1">
    <property type="nucleotide sequence ID" value="NZ_BAAAYY010000015.1"/>
</dbReference>
<organism evidence="6 7">
    <name type="scientific">Spinactinospora alkalitolerans</name>
    <dbReference type="NCBI Taxonomy" id="687207"/>
    <lineage>
        <taxon>Bacteria</taxon>
        <taxon>Bacillati</taxon>
        <taxon>Actinomycetota</taxon>
        <taxon>Actinomycetes</taxon>
        <taxon>Streptosporangiales</taxon>
        <taxon>Nocardiopsidaceae</taxon>
        <taxon>Spinactinospora</taxon>
    </lineage>
</organism>
<evidence type="ECO:0000313" key="7">
    <source>
        <dbReference type="Proteomes" id="UP000589036"/>
    </source>
</evidence>
<dbReference type="InterPro" id="IPR009057">
    <property type="entry name" value="Homeodomain-like_sf"/>
</dbReference>
<dbReference type="Proteomes" id="UP000589036">
    <property type="component" value="Unassembled WGS sequence"/>
</dbReference>
<evidence type="ECO:0000256" key="1">
    <source>
        <dbReference type="ARBA" id="ARBA00023015"/>
    </source>
</evidence>
<feature type="domain" description="HTH tetR-type" evidence="5">
    <location>
        <begin position="18"/>
        <end position="76"/>
    </location>
</feature>
<evidence type="ECO:0000259" key="5">
    <source>
        <dbReference type="PROSITE" id="PS50977"/>
    </source>
</evidence>
<evidence type="ECO:0000256" key="4">
    <source>
        <dbReference type="PROSITE-ProRule" id="PRU00335"/>
    </source>
</evidence>
<dbReference type="AlphaFoldDB" id="A0A852TVD7"/>
<dbReference type="InterPro" id="IPR001647">
    <property type="entry name" value="HTH_TetR"/>
</dbReference>
<name>A0A852TVD7_9ACTN</name>
<keyword evidence="2 4" id="KW-0238">DNA-binding</keyword>
<dbReference type="PANTHER" id="PTHR30055">
    <property type="entry name" value="HTH-TYPE TRANSCRIPTIONAL REGULATOR RUTR"/>
    <property type="match status" value="1"/>
</dbReference>
<dbReference type="Pfam" id="PF00440">
    <property type="entry name" value="TetR_N"/>
    <property type="match status" value="1"/>
</dbReference>